<dbReference type="Pfam" id="PF01244">
    <property type="entry name" value="Peptidase_M19"/>
    <property type="match status" value="1"/>
</dbReference>
<evidence type="ECO:0000313" key="1">
    <source>
        <dbReference type="EMBL" id="GGC14020.1"/>
    </source>
</evidence>
<organism evidence="1 2">
    <name type="scientific">Parapedobacter defluvii</name>
    <dbReference type="NCBI Taxonomy" id="2045106"/>
    <lineage>
        <taxon>Bacteria</taxon>
        <taxon>Pseudomonadati</taxon>
        <taxon>Bacteroidota</taxon>
        <taxon>Sphingobacteriia</taxon>
        <taxon>Sphingobacteriales</taxon>
        <taxon>Sphingobacteriaceae</taxon>
        <taxon>Parapedobacter</taxon>
    </lineage>
</organism>
<gene>
    <name evidence="1" type="ORF">GCM10011386_02110</name>
</gene>
<dbReference type="PANTHER" id="PTHR10443:SF12">
    <property type="entry name" value="DIPEPTIDASE"/>
    <property type="match status" value="1"/>
</dbReference>
<dbReference type="RefSeq" id="WP_188746515.1">
    <property type="nucleotide sequence ID" value="NZ_BMIK01000001.1"/>
</dbReference>
<accession>A0ABQ1KZ34</accession>
<dbReference type="Proteomes" id="UP000597338">
    <property type="component" value="Unassembled WGS sequence"/>
</dbReference>
<dbReference type="InterPro" id="IPR032466">
    <property type="entry name" value="Metal_Hydrolase"/>
</dbReference>
<protein>
    <submittedName>
        <fullName evidence="1">Peptidase</fullName>
    </submittedName>
</protein>
<dbReference type="InterPro" id="IPR008257">
    <property type="entry name" value="Pept_M19"/>
</dbReference>
<comment type="caution">
    <text evidence="1">The sequence shown here is derived from an EMBL/GenBank/DDBJ whole genome shotgun (WGS) entry which is preliminary data.</text>
</comment>
<evidence type="ECO:0000313" key="2">
    <source>
        <dbReference type="Proteomes" id="UP000597338"/>
    </source>
</evidence>
<reference evidence="2" key="1">
    <citation type="journal article" date="2019" name="Int. J. Syst. Evol. Microbiol.">
        <title>The Global Catalogue of Microorganisms (GCM) 10K type strain sequencing project: providing services to taxonomists for standard genome sequencing and annotation.</title>
        <authorList>
            <consortium name="The Broad Institute Genomics Platform"/>
            <consortium name="The Broad Institute Genome Sequencing Center for Infectious Disease"/>
            <person name="Wu L."/>
            <person name="Ma J."/>
        </authorList>
    </citation>
    <scope>NUCLEOTIDE SEQUENCE [LARGE SCALE GENOMIC DNA]</scope>
    <source>
        <strain evidence="2">CGMCC 1.15342</strain>
    </source>
</reference>
<dbReference type="Gene3D" id="3.20.20.140">
    <property type="entry name" value="Metal-dependent hydrolases"/>
    <property type="match status" value="1"/>
</dbReference>
<name>A0ABQ1KZ34_9SPHI</name>
<keyword evidence="2" id="KW-1185">Reference proteome</keyword>
<sequence length="358" mass="40121">MLLIDAHLDLAMNALEWNRDLKKPVQAIRQREAGLNDKPDRGKGTVSLPDLRRGEIGLVVATQIARYVAPGSPLSGWNSPEQAWAQTQGQLAWYRAMEEAGEMVQIADCVALEEHIARWNDKSVPNEHKPIGYILSLEGADSLVDLSYLEKAYAYGLRAIGPAHYGDGRYAPGTGSSGPLKAAGRELLREMDRLNMVLDVTHLTDEGFKQALDIFQGPVWASHHNCRALVNHQRQLTDEQIRELIRRDAVIGGVFDAWMLHNRWERGVSDPETAGVCLERIVDHFDHICELAGNTHHIAIGSDLDGGYGKEQSPYDLDRISDLQRLVEILVARGYSEADIQRIFHGNWLRFLRKNLKG</sequence>
<dbReference type="SUPFAM" id="SSF51556">
    <property type="entry name" value="Metallo-dependent hydrolases"/>
    <property type="match status" value="1"/>
</dbReference>
<dbReference type="PROSITE" id="PS51365">
    <property type="entry name" value="RENAL_DIPEPTIDASE_2"/>
    <property type="match status" value="1"/>
</dbReference>
<dbReference type="EMBL" id="BMIK01000001">
    <property type="protein sequence ID" value="GGC14020.1"/>
    <property type="molecule type" value="Genomic_DNA"/>
</dbReference>
<dbReference type="PANTHER" id="PTHR10443">
    <property type="entry name" value="MICROSOMAL DIPEPTIDASE"/>
    <property type="match status" value="1"/>
</dbReference>
<proteinExistence type="predicted"/>